<dbReference type="InterPro" id="IPR010982">
    <property type="entry name" value="Lambda_DNA-bd_dom_sf"/>
</dbReference>
<dbReference type="SMART" id="SM00530">
    <property type="entry name" value="HTH_XRE"/>
    <property type="match status" value="1"/>
</dbReference>
<accession>A0A3D9SM12</accession>
<dbReference type="CDD" id="cd00093">
    <property type="entry name" value="HTH_XRE"/>
    <property type="match status" value="1"/>
</dbReference>
<dbReference type="PROSITE" id="PS50005">
    <property type="entry name" value="TPR"/>
    <property type="match status" value="1"/>
</dbReference>
<evidence type="ECO:0000313" key="4">
    <source>
        <dbReference type="EMBL" id="REE96959.1"/>
    </source>
</evidence>
<dbReference type="InterPro" id="IPR019734">
    <property type="entry name" value="TPR_rpt"/>
</dbReference>
<reference evidence="4 5" key="1">
    <citation type="submission" date="2018-08" db="EMBL/GenBank/DDBJ databases">
        <title>Sequencing the genomes of 1000 actinobacteria strains.</title>
        <authorList>
            <person name="Klenk H.-P."/>
        </authorList>
    </citation>
    <scope>NUCLEOTIDE SEQUENCE [LARGE SCALE GENOMIC DNA]</scope>
    <source>
        <strain evidence="4 5">DSM 43927</strain>
    </source>
</reference>
<evidence type="ECO:0000313" key="5">
    <source>
        <dbReference type="Proteomes" id="UP000256661"/>
    </source>
</evidence>
<dbReference type="AlphaFoldDB" id="A0A3D9SM12"/>
<feature type="domain" description="HTH cro/C1-type" evidence="3">
    <location>
        <begin position="10"/>
        <end position="65"/>
    </location>
</feature>
<dbReference type="GO" id="GO:0005829">
    <property type="term" value="C:cytosol"/>
    <property type="evidence" value="ECO:0007669"/>
    <property type="project" value="TreeGrafter"/>
</dbReference>
<dbReference type="PROSITE" id="PS50943">
    <property type="entry name" value="HTH_CROC1"/>
    <property type="match status" value="1"/>
</dbReference>
<feature type="repeat" description="TPR" evidence="2">
    <location>
        <begin position="148"/>
        <end position="181"/>
    </location>
</feature>
<dbReference type="GO" id="GO:0003700">
    <property type="term" value="F:DNA-binding transcription factor activity"/>
    <property type="evidence" value="ECO:0007669"/>
    <property type="project" value="TreeGrafter"/>
</dbReference>
<dbReference type="Proteomes" id="UP000256661">
    <property type="component" value="Unassembled WGS sequence"/>
</dbReference>
<dbReference type="InterPro" id="IPR001387">
    <property type="entry name" value="Cro/C1-type_HTH"/>
</dbReference>
<dbReference type="Pfam" id="PF01381">
    <property type="entry name" value="HTH_3"/>
    <property type="match status" value="1"/>
</dbReference>
<dbReference type="Gene3D" id="1.25.40.10">
    <property type="entry name" value="Tetratricopeptide repeat domain"/>
    <property type="match status" value="1"/>
</dbReference>
<dbReference type="Gene3D" id="1.10.260.40">
    <property type="entry name" value="lambda repressor-like DNA-binding domains"/>
    <property type="match status" value="1"/>
</dbReference>
<dbReference type="EMBL" id="QTTT01000001">
    <property type="protein sequence ID" value="REE96959.1"/>
    <property type="molecule type" value="Genomic_DNA"/>
</dbReference>
<name>A0A3D9SM12_9ACTN</name>
<dbReference type="SUPFAM" id="SSF48452">
    <property type="entry name" value="TPR-like"/>
    <property type="match status" value="1"/>
</dbReference>
<dbReference type="InterPro" id="IPR050807">
    <property type="entry name" value="TransReg_Diox_bact_type"/>
</dbReference>
<dbReference type="PANTHER" id="PTHR46797:SF1">
    <property type="entry name" value="METHYLPHOSPHONATE SYNTHASE"/>
    <property type="match status" value="1"/>
</dbReference>
<gene>
    <name evidence="4" type="ORF">DFJ69_2412</name>
</gene>
<evidence type="ECO:0000256" key="1">
    <source>
        <dbReference type="ARBA" id="ARBA00023125"/>
    </source>
</evidence>
<comment type="caution">
    <text evidence="4">The sequence shown here is derived from an EMBL/GenBank/DDBJ whole genome shotgun (WGS) entry which is preliminary data.</text>
</comment>
<keyword evidence="1" id="KW-0238">DNA-binding</keyword>
<organism evidence="4 5">
    <name type="scientific">Thermomonospora umbrina</name>
    <dbReference type="NCBI Taxonomy" id="111806"/>
    <lineage>
        <taxon>Bacteria</taxon>
        <taxon>Bacillati</taxon>
        <taxon>Actinomycetota</taxon>
        <taxon>Actinomycetes</taxon>
        <taxon>Streptosporangiales</taxon>
        <taxon>Thermomonosporaceae</taxon>
        <taxon>Thermomonospora</taxon>
    </lineage>
</organism>
<evidence type="ECO:0000256" key="2">
    <source>
        <dbReference type="PROSITE-ProRule" id="PRU00339"/>
    </source>
</evidence>
<dbReference type="RefSeq" id="WP_211328595.1">
    <property type="nucleotide sequence ID" value="NZ_QTTT01000001.1"/>
</dbReference>
<proteinExistence type="predicted"/>
<dbReference type="GO" id="GO:0003677">
    <property type="term" value="F:DNA binding"/>
    <property type="evidence" value="ECO:0007669"/>
    <property type="project" value="UniProtKB-KW"/>
</dbReference>
<dbReference type="SUPFAM" id="SSF47413">
    <property type="entry name" value="lambda repressor-like DNA-binding domains"/>
    <property type="match status" value="1"/>
</dbReference>
<dbReference type="PANTHER" id="PTHR46797">
    <property type="entry name" value="HTH-TYPE TRANSCRIPTIONAL REGULATOR"/>
    <property type="match status" value="1"/>
</dbReference>
<evidence type="ECO:0000259" key="3">
    <source>
        <dbReference type="PROSITE" id="PS50943"/>
    </source>
</evidence>
<keyword evidence="2" id="KW-0802">TPR repeat</keyword>
<keyword evidence="5" id="KW-1185">Reference proteome</keyword>
<sequence>MSTPRLGERLQAIRKRRGLTQRELAQLSGVSISLLRKLEQGEREDTRVETLRKLAMALRITTAELILRPEPEDEAPVDGDQWAPVRDALLGRRMPEPDEEPTIGGVKSALRAGVPLSTENRYADLGAAIPSLLRDADALGPDGRLVQARAYHLAGLLMVQTRQFDAADMALARAVDSAPDRLEAAAAINTRCWLLIRQGRLRETLDLAATWADDIEPKLSRATLAELATWGGLLVRVSAAAVRNNQPGEADDALRLAYAAGAAMGREYASPSDYARTFGPLKVAMMRAENAMVADRPDRVLAIAERIPERVFRPQSPSRKRHRLDVANAHVSLKRYTDAVDVLQELRSSAPEWIVNQRLARDILAKVISRRRTLTSEMRDLADFVSLEY</sequence>
<dbReference type="InterPro" id="IPR011990">
    <property type="entry name" value="TPR-like_helical_dom_sf"/>
</dbReference>
<protein>
    <submittedName>
        <fullName evidence="4">Helix-turn-helix protein</fullName>
    </submittedName>
</protein>